<keyword evidence="12" id="KW-0862">Zinc</keyword>
<feature type="compositionally biased region" description="Acidic residues" evidence="15">
    <location>
        <begin position="322"/>
        <end position="331"/>
    </location>
</feature>
<evidence type="ECO:0000313" key="17">
    <source>
        <dbReference type="EMBL" id="KAE8156274.1"/>
    </source>
</evidence>
<dbReference type="CDD" id="cd24142">
    <property type="entry name" value="ACL4-like"/>
    <property type="match status" value="1"/>
</dbReference>
<feature type="binding site" evidence="12">
    <location>
        <position position="663"/>
    </location>
    <ligand>
        <name>Zn(2+)</name>
        <dbReference type="ChEBI" id="CHEBI:29105"/>
    </ligand>
</feature>
<feature type="region of interest" description="Disordered" evidence="15">
    <location>
        <begin position="1"/>
        <end position="37"/>
    </location>
</feature>
<protein>
    <recommendedName>
        <fullName evidence="11">tRNA (guanine(10)-N(2))-methyltransferase</fullName>
        <ecNumber evidence="11">2.1.1.214</ecNumber>
    </recommendedName>
</protein>
<evidence type="ECO:0000256" key="5">
    <source>
        <dbReference type="ARBA" id="ARBA00022603"/>
    </source>
</evidence>
<feature type="binding site" evidence="12">
    <location>
        <position position="687"/>
    </location>
    <ligand>
        <name>Zn(2+)</name>
        <dbReference type="ChEBI" id="CHEBI:29105"/>
    </ligand>
</feature>
<feature type="compositionally biased region" description="Low complexity" evidence="15">
    <location>
        <begin position="17"/>
        <end position="28"/>
    </location>
</feature>
<feature type="repeat" description="TPR" evidence="13">
    <location>
        <begin position="73"/>
        <end position="106"/>
    </location>
</feature>
<comment type="similarity">
    <text evidence="14">Belongs to the class I-like SAM-binding methyltransferase superfamily. TRM11 methyltransferase family.</text>
</comment>
<keyword evidence="18" id="KW-1185">Reference proteome</keyword>
<organism evidence="17 18">
    <name type="scientific">Aspergillus tamarii</name>
    <dbReference type="NCBI Taxonomy" id="41984"/>
    <lineage>
        <taxon>Eukaryota</taxon>
        <taxon>Fungi</taxon>
        <taxon>Dikarya</taxon>
        <taxon>Ascomycota</taxon>
        <taxon>Pezizomycotina</taxon>
        <taxon>Eurotiomycetes</taxon>
        <taxon>Eurotiomycetidae</taxon>
        <taxon>Eurotiales</taxon>
        <taxon>Aspergillaceae</taxon>
        <taxon>Aspergillus</taxon>
        <taxon>Aspergillus subgen. Circumdati</taxon>
    </lineage>
</organism>
<feature type="region of interest" description="Disordered" evidence="15">
    <location>
        <begin position="394"/>
        <end position="427"/>
    </location>
</feature>
<dbReference type="SUPFAM" id="SSF52467">
    <property type="entry name" value="DHS-like NAD/FAD-binding domain"/>
    <property type="match status" value="1"/>
</dbReference>
<dbReference type="Pfam" id="PF02146">
    <property type="entry name" value="SIR2"/>
    <property type="match status" value="1"/>
</dbReference>
<feature type="domain" description="Deacetylase sirtuin-type" evidence="16">
    <location>
        <begin position="524"/>
        <end position="834"/>
    </location>
</feature>
<comment type="subcellular location">
    <subcellularLocation>
        <location evidence="1">Cytoplasm</location>
    </subcellularLocation>
</comment>
<evidence type="ECO:0000256" key="7">
    <source>
        <dbReference type="ARBA" id="ARBA00022691"/>
    </source>
</evidence>
<dbReference type="Gene3D" id="1.25.40.10">
    <property type="entry name" value="Tetratricopeptide repeat domain"/>
    <property type="match status" value="2"/>
</dbReference>
<dbReference type="PROSITE" id="PS50305">
    <property type="entry name" value="SIRTUIN"/>
    <property type="match status" value="1"/>
</dbReference>
<dbReference type="GO" id="GO:0008033">
    <property type="term" value="P:tRNA processing"/>
    <property type="evidence" value="ECO:0007669"/>
    <property type="project" value="UniProtKB-UniRule"/>
</dbReference>
<reference evidence="17 18" key="1">
    <citation type="submission" date="2019-04" db="EMBL/GenBank/DDBJ databases">
        <title>Friends and foes A comparative genomics study of 23 Aspergillus species from section Flavi.</title>
        <authorList>
            <consortium name="DOE Joint Genome Institute"/>
            <person name="Kjaerbolling I."/>
            <person name="Vesth T."/>
            <person name="Frisvad J.C."/>
            <person name="Nybo J.L."/>
            <person name="Theobald S."/>
            <person name="Kildgaard S."/>
            <person name="Isbrandt T."/>
            <person name="Kuo A."/>
            <person name="Sato A."/>
            <person name="Lyhne E.K."/>
            <person name="Kogle M.E."/>
            <person name="Wiebenga A."/>
            <person name="Kun R.S."/>
            <person name="Lubbers R.J."/>
            <person name="Makela M.R."/>
            <person name="Barry K."/>
            <person name="Chovatia M."/>
            <person name="Clum A."/>
            <person name="Daum C."/>
            <person name="Haridas S."/>
            <person name="He G."/>
            <person name="LaButti K."/>
            <person name="Lipzen A."/>
            <person name="Mondo S."/>
            <person name="Riley R."/>
            <person name="Salamov A."/>
            <person name="Simmons B.A."/>
            <person name="Magnuson J.K."/>
            <person name="Henrissat B."/>
            <person name="Mortensen U.H."/>
            <person name="Larsen T.O."/>
            <person name="Devries R.P."/>
            <person name="Grigoriev I.V."/>
            <person name="Machida M."/>
            <person name="Baker S.E."/>
            <person name="Andersen M.R."/>
        </authorList>
    </citation>
    <scope>NUCLEOTIDE SEQUENCE [LARGE SCALE GENOMIC DNA]</scope>
    <source>
        <strain evidence="17 18">CBS 117626</strain>
    </source>
</reference>
<dbReference type="GO" id="GO:0160102">
    <property type="term" value="F:tRNA (guanine(10)-N2)-methyltransferase activity"/>
    <property type="evidence" value="ECO:0007669"/>
    <property type="project" value="UniProtKB-EC"/>
</dbReference>
<keyword evidence="7 14" id="KW-0949">S-adenosyl-L-methionine</keyword>
<dbReference type="InterPro" id="IPR003000">
    <property type="entry name" value="Sirtuin"/>
</dbReference>
<dbReference type="GO" id="GO:0000049">
    <property type="term" value="F:tRNA binding"/>
    <property type="evidence" value="ECO:0007669"/>
    <property type="project" value="UniProtKB-UniRule"/>
</dbReference>
<dbReference type="Proteomes" id="UP000326950">
    <property type="component" value="Unassembled WGS sequence"/>
</dbReference>
<evidence type="ECO:0000256" key="1">
    <source>
        <dbReference type="ARBA" id="ARBA00004496"/>
    </source>
</evidence>
<evidence type="ECO:0000256" key="10">
    <source>
        <dbReference type="ARBA" id="ARBA00023027"/>
    </source>
</evidence>
<dbReference type="InterPro" id="IPR019734">
    <property type="entry name" value="TPR_rpt"/>
</dbReference>
<feature type="compositionally biased region" description="Polar residues" evidence="15">
    <location>
        <begin position="399"/>
        <end position="412"/>
    </location>
</feature>
<keyword evidence="6 14" id="KW-0808">Transferase</keyword>
<feature type="active site" description="Proton acceptor" evidence="12">
    <location>
        <position position="652"/>
    </location>
</feature>
<dbReference type="OrthoDB" id="296065at2759"/>
<dbReference type="SUPFAM" id="SSF53335">
    <property type="entry name" value="S-adenosyl-L-methionine-dependent methyltransferases"/>
    <property type="match status" value="1"/>
</dbReference>
<evidence type="ECO:0000256" key="12">
    <source>
        <dbReference type="PROSITE-ProRule" id="PRU00236"/>
    </source>
</evidence>
<keyword evidence="9 14" id="KW-0694">RNA-binding</keyword>
<evidence type="ECO:0000256" key="4">
    <source>
        <dbReference type="ARBA" id="ARBA00022555"/>
    </source>
</evidence>
<dbReference type="PROSITE" id="PS00092">
    <property type="entry name" value="N6_MTASE"/>
    <property type="match status" value="1"/>
</dbReference>
<evidence type="ECO:0000256" key="13">
    <source>
        <dbReference type="PROSITE-ProRule" id="PRU00339"/>
    </source>
</evidence>
<proteinExistence type="inferred from homology"/>
<dbReference type="Pfam" id="PF01170">
    <property type="entry name" value="UPF0020"/>
    <property type="match status" value="1"/>
</dbReference>
<dbReference type="EMBL" id="ML738769">
    <property type="protein sequence ID" value="KAE8156274.1"/>
    <property type="molecule type" value="Genomic_DNA"/>
</dbReference>
<keyword evidence="3" id="KW-0963">Cytoplasm</keyword>
<evidence type="ECO:0000256" key="8">
    <source>
        <dbReference type="ARBA" id="ARBA00022694"/>
    </source>
</evidence>
<dbReference type="InterPro" id="IPR029063">
    <property type="entry name" value="SAM-dependent_MTases_sf"/>
</dbReference>
<evidence type="ECO:0000256" key="6">
    <source>
        <dbReference type="ARBA" id="ARBA00022679"/>
    </source>
</evidence>
<dbReference type="GO" id="GO:0005737">
    <property type="term" value="C:cytoplasm"/>
    <property type="evidence" value="ECO:0007669"/>
    <property type="project" value="UniProtKB-SubCell"/>
</dbReference>
<dbReference type="InterPro" id="IPR059073">
    <property type="entry name" value="TRMT11_N"/>
</dbReference>
<feature type="compositionally biased region" description="Low complexity" evidence="15">
    <location>
        <begin position="1266"/>
        <end position="1277"/>
    </location>
</feature>
<feature type="binding site" evidence="12">
    <location>
        <position position="660"/>
    </location>
    <ligand>
        <name>Zn(2+)</name>
        <dbReference type="ChEBI" id="CHEBI:29105"/>
    </ligand>
</feature>
<evidence type="ECO:0000256" key="11">
    <source>
        <dbReference type="ARBA" id="ARBA00066937"/>
    </source>
</evidence>
<dbReference type="InterPro" id="IPR011990">
    <property type="entry name" value="TPR-like_helical_dom_sf"/>
</dbReference>
<evidence type="ECO:0000259" key="16">
    <source>
        <dbReference type="PROSITE" id="PS50305"/>
    </source>
</evidence>
<dbReference type="InterPro" id="IPR029035">
    <property type="entry name" value="DHS-like_NAD/FAD-binding_dom"/>
</dbReference>
<dbReference type="InterPro" id="IPR016691">
    <property type="entry name" value="TRMT11"/>
</dbReference>
<feature type="compositionally biased region" description="Low complexity" evidence="15">
    <location>
        <begin position="1286"/>
        <end position="1308"/>
    </location>
</feature>
<gene>
    <name evidence="17" type="ORF">BDV40DRAFT_293655</name>
</gene>
<dbReference type="InterPro" id="IPR002052">
    <property type="entry name" value="DNA_methylase_N6_adenine_CS"/>
</dbReference>
<keyword evidence="13" id="KW-0802">TPR repeat</keyword>
<feature type="region of interest" description="Disordered" evidence="15">
    <location>
        <begin position="322"/>
        <end position="351"/>
    </location>
</feature>
<comment type="similarity">
    <text evidence="2">Belongs to the sirtuin family. Class I subfamily.</text>
</comment>
<dbReference type="InterPro" id="IPR026590">
    <property type="entry name" value="Ssirtuin_cat_dom"/>
</dbReference>
<evidence type="ECO:0000256" key="9">
    <source>
        <dbReference type="ARBA" id="ARBA00022884"/>
    </source>
</evidence>
<sequence>MGKPRPHKKKASKSKSKSVLSAGGSVSKQKMNEDPSKLLEQATTLLQTGQPDVALPVAQRALDLTPANSPAQLSALNIVAEIYVELGEIDVARQHFMRAVELDPTGAIPESQGGGAEKFLWLAQLSELGGKDSVQWFEKVTRWEEDAEARCETLITEALLVNSNAPEVLQTLASIRISQLRTDEARAALTKSLELWKDLPPEDPTVPDFATRISLARLLMEVTMELEALEVLERLILEDDQSVEAWYLGGWCLYLLAEKKEAPKDEELDSETPDAKRHASLVASREWLKQSLTLYESIQYEDVRLKEHADELVEAMNKELGEDMEDDMEEPVSDKSAPTAFPGDSQSQIYPGKSYMRVAKNSMMDLVPAPGGESSSLKDPVVEVEAVDMTSAEVEGTVATENPVSAQGNISPSEEDSDSGESGDEWETQSLYEDAIQVLRDEQLREGVPDACTLDEAIAFRKRLHEVGKAAFVEETIAQDKVTAKKLCTAFGIMPPAFLEGAPDEAYHPLLAIAISQEFSRRQKLPQYNTIDDAVKLLQESKNIIVLTGAGISTSLGIPDFRSKDTGLYSQLAHLGLSDPQEVFDIHIFREDPSIFYSIAKDILPTEKKYSPTHGFIRLLQDKGKLLTNYTQNIDNIEANAGVLPEKIVQCHGSFATATCVKCEYKVSGDALFEDIKKGNVPACTSCQKAIEEDSLRPQGQKRKRSTNGTQKNRKSVGDESSEEEDYELPTPGVMKPDITFFGEDLPDEFGQRLIHHDRDKVDLVIVIGTSLKVAPVAEVPGVLPRHVPQIYISRTFAMEYVIRFAQVHETFRRPEIEALAALAGIDLEILYYDQFSPYCVVKVPTEADARTLIARSILAKDIFELWGQGTNYEEVHADVRRRTQHRWDEFKGVSFRFTIDSFCGKRKMEAKRAIIQSFSYVGFDGPIRMKNPDEDFWVLEDFVSDIEIATRAPGATHAYSEAVDPRKIYLGRWIANSSRDIITKYDLKKRRYISTTSMDAELSLVTANMAHAAPGRLFYDPFVGTGSFCVAAAHFGALTCGSDIDPRSFKGREKKEKEIMGLFTNFQQYGIESKFMDAFTSDLTNTPLLNRQFLDGIICDPPYGVREGLRVLGTRDGSGREEVIIDGVPAHYRPGYIPPKKPYGFEAMQNDILAFASRTLVTDGRLCMWMPTSIDEDVELLIPMHPHLEVVSVSVQPFNQWSRRLITYRRLPEGQVSDISKARQKGDSEGISADDLNAFRRKVCHLFILSYIRCFPFTLLSSSLSDTSHSKSTPSSRILRTSLANSPRNKPTNSSPSSSSNSSRCPRPNITKLALAALDAGLEDGLGMI</sequence>
<feature type="compositionally biased region" description="Acidic residues" evidence="15">
    <location>
        <begin position="413"/>
        <end position="427"/>
    </location>
</feature>
<feature type="region of interest" description="Disordered" evidence="15">
    <location>
        <begin position="1266"/>
        <end position="1308"/>
    </location>
</feature>
<evidence type="ECO:0000256" key="14">
    <source>
        <dbReference type="PROSITE-ProRule" id="PRU00959"/>
    </source>
</evidence>
<dbReference type="Pfam" id="PF25904">
    <property type="entry name" value="Tmrp11_N"/>
    <property type="match status" value="1"/>
</dbReference>
<evidence type="ECO:0000256" key="3">
    <source>
        <dbReference type="ARBA" id="ARBA00022490"/>
    </source>
</evidence>
<dbReference type="PROSITE" id="PS50005">
    <property type="entry name" value="TPR"/>
    <property type="match status" value="1"/>
</dbReference>
<dbReference type="Gene3D" id="3.30.1600.10">
    <property type="entry name" value="SIR2/SIRT2 'Small Domain"/>
    <property type="match status" value="1"/>
</dbReference>
<feature type="compositionally biased region" description="Basic residues" evidence="15">
    <location>
        <begin position="1"/>
        <end position="16"/>
    </location>
</feature>
<dbReference type="SUPFAM" id="SSF48452">
    <property type="entry name" value="TPR-like"/>
    <property type="match status" value="1"/>
</dbReference>
<dbReference type="GO" id="GO:0032259">
    <property type="term" value="P:methylation"/>
    <property type="evidence" value="ECO:0007669"/>
    <property type="project" value="UniProtKB-UniRule"/>
</dbReference>
<keyword evidence="10" id="KW-0520">NAD</keyword>
<feature type="region of interest" description="Disordered" evidence="15">
    <location>
        <begin position="694"/>
        <end position="734"/>
    </location>
</feature>
<keyword evidence="5 14" id="KW-0489">Methyltransferase</keyword>
<accession>A0A5N6UCH7</accession>
<dbReference type="SMART" id="SM00028">
    <property type="entry name" value="TPR"/>
    <property type="match status" value="3"/>
</dbReference>
<evidence type="ECO:0000256" key="15">
    <source>
        <dbReference type="SAM" id="MobiDB-lite"/>
    </source>
</evidence>
<dbReference type="Gene3D" id="3.40.50.1220">
    <property type="entry name" value="TPP-binding domain"/>
    <property type="match status" value="1"/>
</dbReference>
<feature type="binding site" evidence="12">
    <location>
        <position position="684"/>
    </location>
    <ligand>
        <name>Zn(2+)</name>
        <dbReference type="ChEBI" id="CHEBI:29105"/>
    </ligand>
</feature>
<dbReference type="Pfam" id="PF13432">
    <property type="entry name" value="TPR_16"/>
    <property type="match status" value="1"/>
</dbReference>
<dbReference type="GO" id="GO:0046872">
    <property type="term" value="F:metal ion binding"/>
    <property type="evidence" value="ECO:0007669"/>
    <property type="project" value="UniProtKB-KW"/>
</dbReference>
<dbReference type="GO" id="GO:0043527">
    <property type="term" value="C:tRNA methyltransferase complex"/>
    <property type="evidence" value="ECO:0007669"/>
    <property type="project" value="UniProtKB-ARBA"/>
</dbReference>
<dbReference type="EC" id="2.1.1.214" evidence="11"/>
<name>A0A5N6UCH7_ASPTM</name>
<dbReference type="PANTHER" id="PTHR13370:SF3">
    <property type="entry name" value="TRNA (GUANINE(10)-N2)-METHYLTRANSFERASE HOMOLOG"/>
    <property type="match status" value="1"/>
</dbReference>
<dbReference type="GO" id="GO:0070403">
    <property type="term" value="F:NAD+ binding"/>
    <property type="evidence" value="ECO:0007669"/>
    <property type="project" value="InterPro"/>
</dbReference>
<dbReference type="Gene3D" id="3.40.50.150">
    <property type="entry name" value="Vaccinia Virus protein VP39"/>
    <property type="match status" value="1"/>
</dbReference>
<evidence type="ECO:0000313" key="18">
    <source>
        <dbReference type="Proteomes" id="UP000326950"/>
    </source>
</evidence>
<keyword evidence="12" id="KW-0479">Metal-binding</keyword>
<dbReference type="PANTHER" id="PTHR13370">
    <property type="entry name" value="RNA METHYLASE-RELATED"/>
    <property type="match status" value="1"/>
</dbReference>
<dbReference type="InterPro" id="IPR026591">
    <property type="entry name" value="Sirtuin_cat_small_dom_sf"/>
</dbReference>
<keyword evidence="4 14" id="KW-0820">tRNA-binding</keyword>
<dbReference type="InterPro" id="IPR000241">
    <property type="entry name" value="RlmKL-like_Mtase"/>
</dbReference>
<keyword evidence="8 14" id="KW-0819">tRNA processing</keyword>
<dbReference type="PROSITE" id="PS51627">
    <property type="entry name" value="SAM_MT_TRM11"/>
    <property type="match status" value="1"/>
</dbReference>
<dbReference type="FunFam" id="3.40.50.150:FF:000260">
    <property type="entry name" value="RNA methylase family protein"/>
    <property type="match status" value="1"/>
</dbReference>
<evidence type="ECO:0000256" key="2">
    <source>
        <dbReference type="ARBA" id="ARBA00006924"/>
    </source>
</evidence>